<evidence type="ECO:0000256" key="9">
    <source>
        <dbReference type="ARBA" id="ARBA00022840"/>
    </source>
</evidence>
<feature type="binding site" evidence="16">
    <location>
        <position position="821"/>
    </location>
    <ligand>
        <name>ATP</name>
        <dbReference type="ChEBI" id="CHEBI:30616"/>
    </ligand>
</feature>
<sequence length="2953" mass="329937">MWWTEKLAGVSRDVVHDGGSDPYQCVMLWVMYAVMCRVQVLKIHNLDQIDIEVYKGMPLVSPHLTKIELSGIELKNCFLNFSSCPALKELYFTKNCGFDSVYEILSRYEVSDDSESVLLGGLTEAENLKLIAGPNIFIFRSDLRWCPLFSKMKCLLLNEWCLASNFSALACILEHSPVLRKLTLKISKEYKSMVELETEENDNPLWKPAAISEHLKVVKVHCKEVDEGVYKIGKWLSTLDKKSQQHLLLTHPCCCLSNPSSATFSNISMSPLHTHLGFFLLLLLFSLHNPSCSAAANDTLAAGQVLAVGEKLVSRNGKFALGFYKPALPEGIASKYGNITSPGWYLAIWFNKIPVCTTVWVANRERPITDLEIKLTQLKFSQNGSSLAIIINRATEYTVWSRQIANRTAQAKTSMNTSAILLDSGNLVIESIPDVYLWQSFDEPTDLALPGAKFGWNKVTRLHRTGISKKNLIDPGLGPYSVQLNERGIILWRRDPYMEYWTWSSVQLTNMLIPLLNSLLEMNAQTKGFLTPNYTNNNEEEYFMYHSSDESSSSFVSIDMSGQLKLSIWSQANQSWQEVYAQPPDPCTPFATCGPFSVCNGNSDLFCDCMESFSQKSPQDWELKDRTAGCFRNTPLDCPSNKSSTDMFHTITRVALPANPKKIEDATTQSKCAESCLSNCSCNAYAYKDSTCFVWHSELLNVKLHDSIESLSEDTLYLRLAAKDMPATTKNKQKPVVVAVTAASIAGFGLLMLMLFFLIWRNKFKCCGVTLHHNQGNSGIIAFRYTDLSHATKNFSEKLGSGGFGSVFKGVLRDSTTIAVKRLDGSHQGEKQFRAEVSSLGLIQHINLVKLIGFCCEGDKRLLVYEHMVNGSLDAHLFHSNGAVLDWNTRHQIAIGVARGLSYLHESCRECIIHCDIKPENILLEASFAPKIADFGMAAFVGRDFSRVLTTFRGTKGYLAPEWLSGVAITPKVDVYSFGMVLLEIISGRRNLSEAYTSNHYHFDYFPVQAISKLHEGSVQNLLDPELHGDFNLEEAERVCKVACWCIQEDEIDRPTMGEVVRFLEGLQELLAVGEKLISRNGKFALGFFKPTLPEDAGSKYKNIASPGWYLAIWFNEIPVCTTVWVANRERPIADHELKLAQLKFSQDGSSLAIIINRATESTAWSTQIANRTAQAKTSMNTSEILLDSGNLVIESLPDVYLWQSFDDATNLVLPGAKLGWNKVTGLHCTSISKKNLIDPGLSSYSVQLNERGIVLWRRDPYMKYLTWSSTLMSGQLKLSIWSQANQYWQEVYAHPTYPCASFATCGPFSFCIATCGPFGVCDGNRKPFCDCMEGFSPKSPQDWELMDRTAGCFRNTPLDCSSNRSSTDMFLAIGRGVLPTNHKRVEDATTQSKCEEACLSNCSCIAYAYEDSTCYAWHGELLNLRLQDSIESLSEDTLYLRLAAKDMPASTKNKRKPFPAAVTIASIIGFGLLMLLLLFLIWQNKLKCRGVPLHHTQGSSGIGVLSDSTTIVVKRLDGLHQGEKQFRAEMRSLRLIQHINLVKLIGFCYEDDKRLLVYEHMINGPLDAHLFHSNGAIIDWSTRHQIAIGVARGLSYLHESCHECIIHCDIKPENILVEASFAPKIADFGMAAFVGRDFSRVLTTFRGTKGYLAPEWLSGVAITPKVDVYSFGMKSYNEGGIYPKHTPATIIILIIFLCKPSANFMREVCRICLIQNYMVISIWKRLKGFVKLLVGASKKMKLIGQQWVKWFAFLRVYRSRYFNIFMPPLYRYLGLLLAISLHTPSCSTANDTLAAGQVLVVSEKLISRNGKFALGFFKPALPEGTANTYGNVTSPGWYLAIWFNNIPVCTTVWVANRERPITEPELKLVQMKISEDGSSLVIINHAIKSIVWSTQITNGTAQAKTGVNTSAILLDSGNLVIESLPDVYLWQSFDYPTDLVLPGAKIGWNKVTGLCRTCTSKKNLIDPGLGSYSVQLNSRGIILWHRDPYIEYWTWSSIQMTYTLMPLLNSLLTMNSEARGFLTPTYVNNDEEEYLMYHSSDESSSSFVSIDMSGQVKLNIWSQANQSWAEVHAEPWAQVYAQPPDPCTPFATCGPFGICNGNSEQFCDCMESFSQKSPQDWKLKDRSASCIRNTPLDCPSNRSSTDMFQTIARVTLPANPEKLEDATTQSKCAEVCLSNCSCNAYAYKDSVCSVWHSELLNVKLRDNIESLSEDTLYLRLAAKDMPASTKNKRKPVIAVVTTASIVGFGLLMLVMFFLIWRIKFNCCGVPLHHNQGNSGIIAFKYTDLSHATKNFSQKLGSGGFGSVFKGVLSDSTTIAVKRLDGLHQGEKQFRAEVSSLGLIHHINLVKLIGFCYEGDKRLLVYERMINGSLDAHLFHSNGTILDWSTRHQIAIGVARGLFYLHESCHKCIIHCDIKPENILLEASFAPKIADFGMAAFVGRDFSRVLTSFRGTKGYLAPEWLSGVAITPKVDVYSFGMVLLEIISGRRNLSEAYTSKHYHFDYFPMQAMSKLHGGSVQDLLDPKLNGDFNLEEAERICKVACWCIQENEFDRPTMGEVVHILEGLQEVEMPPTPRLFADISEKVSYAPPTPTPPAKQRRRRPDPRPSYCTAPASLSPRAAARASARLLDCTSTWSVVSRLFASRAHSVPFARHLFDGMPPKRKGLTSKKMAEAREEGGIDVLPDALLQHILSFLSADEAVKTSASYPAAGATPPLEIHAHPAYCQNGGQMGLGELRGFQQHTHIYAPNLITLHLDILWGRVPFLKSIPSLLTGFVRAQQDCDDYCSNTYSGNCENCNGCLCMIDETGNDSAKCMLLGGLLEAKNLELIAEPEMSLLLNEWCVANNFWALACILKKSPVLENFTLQISKDTKSMIETEENYNVLVKPVVTSKHLKVVKVHCTEVDEGVYKIVKFLTTLNIEVIMKRMDRSTKLFSFEEEDMGSDLEEESST</sequence>
<evidence type="ECO:0000256" key="8">
    <source>
        <dbReference type="ARBA" id="ARBA00022777"/>
    </source>
</evidence>
<feature type="binding site" evidence="16">
    <location>
        <position position="2322"/>
    </location>
    <ligand>
        <name>ATP</name>
        <dbReference type="ChEBI" id="CHEBI:30616"/>
    </ligand>
</feature>
<evidence type="ECO:0000256" key="7">
    <source>
        <dbReference type="ARBA" id="ARBA00022741"/>
    </source>
</evidence>
<feature type="domain" description="Bulb-type lectin" evidence="20">
    <location>
        <begin position="1062"/>
        <end position="1207"/>
    </location>
</feature>
<dbReference type="Gramene" id="ORUFI11G06440.3">
    <property type="protein sequence ID" value="ORUFI11G06440.3"/>
    <property type="gene ID" value="ORUFI11G06440"/>
</dbReference>
<dbReference type="Gene3D" id="2.90.10.10">
    <property type="entry name" value="Bulb-type lectin domain"/>
    <property type="match status" value="3"/>
</dbReference>
<dbReference type="PROSITE" id="PS50011">
    <property type="entry name" value="PROTEIN_KINASE_DOM"/>
    <property type="match status" value="3"/>
</dbReference>
<dbReference type="FunFam" id="3.30.200.20:FF:000178">
    <property type="entry name" value="serine/threonine-protein kinase PBS1-like"/>
    <property type="match status" value="1"/>
</dbReference>
<dbReference type="GO" id="GO:0016020">
    <property type="term" value="C:membrane"/>
    <property type="evidence" value="ECO:0007669"/>
    <property type="project" value="UniProtKB-SubCell"/>
</dbReference>
<evidence type="ECO:0000256" key="16">
    <source>
        <dbReference type="PROSITE-ProRule" id="PRU10141"/>
    </source>
</evidence>
<dbReference type="PANTHER" id="PTHR47974">
    <property type="entry name" value="OS07G0415500 PROTEIN"/>
    <property type="match status" value="1"/>
</dbReference>
<evidence type="ECO:0000256" key="5">
    <source>
        <dbReference type="ARBA" id="ARBA00022692"/>
    </source>
</evidence>
<dbReference type="SMART" id="SM00108">
    <property type="entry name" value="B_lectin"/>
    <property type="match status" value="3"/>
</dbReference>
<feature type="domain" description="Bulb-type lectin" evidence="20">
    <location>
        <begin position="297"/>
        <end position="442"/>
    </location>
</feature>
<dbReference type="FunFam" id="1.10.510.10:FF:001023">
    <property type="entry name" value="Os07g0541700 protein"/>
    <property type="match status" value="1"/>
</dbReference>
<keyword evidence="13" id="KW-0675">Receptor</keyword>
<accession>A0A0E0R5M3</accession>
<evidence type="ECO:0000256" key="18">
    <source>
        <dbReference type="SAM" id="Phobius"/>
    </source>
</evidence>
<dbReference type="GO" id="GO:0051707">
    <property type="term" value="P:response to other organism"/>
    <property type="evidence" value="ECO:0007669"/>
    <property type="project" value="UniProtKB-ARBA"/>
</dbReference>
<dbReference type="PROSITE" id="PS00107">
    <property type="entry name" value="PROTEIN_KINASE_ATP"/>
    <property type="match status" value="2"/>
</dbReference>
<dbReference type="Proteomes" id="UP000008022">
    <property type="component" value="Unassembled WGS sequence"/>
</dbReference>
<dbReference type="Gene3D" id="3.30.200.20">
    <property type="entry name" value="Phosphorylase Kinase, domain 1"/>
    <property type="match status" value="3"/>
</dbReference>
<protein>
    <recommendedName>
        <fullName evidence="2">non-specific serine/threonine protein kinase</fullName>
        <ecNumber evidence="2">2.7.11.1</ecNumber>
    </recommendedName>
</protein>
<dbReference type="Pfam" id="PF08276">
    <property type="entry name" value="PAN_2"/>
    <property type="match status" value="3"/>
</dbReference>
<dbReference type="Pfam" id="PF00069">
    <property type="entry name" value="Pkinase"/>
    <property type="match status" value="3"/>
</dbReference>
<dbReference type="STRING" id="4529.A0A0E0R5M3"/>
<feature type="region of interest" description="Disordered" evidence="17">
    <location>
        <begin position="2585"/>
        <end position="2617"/>
    </location>
</feature>
<dbReference type="PANTHER" id="PTHR47974:SF19">
    <property type="entry name" value="RECEPTOR-LIKE SERINE_THREONINE-PROTEIN KINASE"/>
    <property type="match status" value="1"/>
</dbReference>
<evidence type="ECO:0000256" key="4">
    <source>
        <dbReference type="ARBA" id="ARBA00022679"/>
    </source>
</evidence>
<evidence type="ECO:0000313" key="23">
    <source>
        <dbReference type="Proteomes" id="UP000008022"/>
    </source>
</evidence>
<feature type="transmembrane region" description="Helical" evidence="18">
    <location>
        <begin position="500"/>
        <end position="520"/>
    </location>
</feature>
<evidence type="ECO:0000256" key="17">
    <source>
        <dbReference type="SAM" id="MobiDB-lite"/>
    </source>
</evidence>
<feature type="domain" description="Apple" evidence="21">
    <location>
        <begin position="638"/>
        <end position="721"/>
    </location>
</feature>
<keyword evidence="5 18" id="KW-0812">Transmembrane</keyword>
<feature type="domain" description="Protein kinase" evidence="19">
    <location>
        <begin position="1463"/>
        <end position="1755"/>
    </location>
</feature>
<dbReference type="CDD" id="cd01098">
    <property type="entry name" value="PAN_AP_plant"/>
    <property type="match status" value="3"/>
</dbReference>
<evidence type="ECO:0000256" key="11">
    <source>
        <dbReference type="ARBA" id="ARBA00023136"/>
    </source>
</evidence>
<dbReference type="CDD" id="cd00028">
    <property type="entry name" value="B_lectin"/>
    <property type="match status" value="3"/>
</dbReference>
<evidence type="ECO:0000313" key="22">
    <source>
        <dbReference type="EnsemblPlants" id="ORUFI11G06440.3"/>
    </source>
</evidence>
<feature type="domain" description="Apple" evidence="21">
    <location>
        <begin position="2139"/>
        <end position="2222"/>
    </location>
</feature>
<dbReference type="SMART" id="SM00473">
    <property type="entry name" value="PAN_AP"/>
    <property type="match status" value="3"/>
</dbReference>
<dbReference type="InterPro" id="IPR036426">
    <property type="entry name" value="Bulb-type_lectin_dom_sf"/>
</dbReference>
<dbReference type="Pfam" id="PF01453">
    <property type="entry name" value="B_lectin"/>
    <property type="match status" value="3"/>
</dbReference>
<dbReference type="GO" id="GO:0005524">
    <property type="term" value="F:ATP binding"/>
    <property type="evidence" value="ECO:0007669"/>
    <property type="project" value="UniProtKB-UniRule"/>
</dbReference>
<dbReference type="Pfam" id="PF00954">
    <property type="entry name" value="S_locus_glycop"/>
    <property type="match status" value="3"/>
</dbReference>
<feature type="domain" description="Protein kinase" evidence="19">
    <location>
        <begin position="793"/>
        <end position="1071"/>
    </location>
</feature>
<dbReference type="Gene3D" id="1.10.510.10">
    <property type="entry name" value="Transferase(Phosphotransferase) domain 1"/>
    <property type="match status" value="3"/>
</dbReference>
<evidence type="ECO:0000256" key="6">
    <source>
        <dbReference type="ARBA" id="ARBA00022729"/>
    </source>
</evidence>
<dbReference type="InterPro" id="IPR000858">
    <property type="entry name" value="S_locus_glycoprot_dom"/>
</dbReference>
<evidence type="ECO:0000256" key="1">
    <source>
        <dbReference type="ARBA" id="ARBA00004479"/>
    </source>
</evidence>
<dbReference type="InterPro" id="IPR001480">
    <property type="entry name" value="Bulb-type_lectin_dom"/>
</dbReference>
<keyword evidence="3" id="KW-0723">Serine/threonine-protein kinase</keyword>
<dbReference type="InterPro" id="IPR011009">
    <property type="entry name" value="Kinase-like_dom_sf"/>
</dbReference>
<dbReference type="CDD" id="cd14066">
    <property type="entry name" value="STKc_IRAK"/>
    <property type="match status" value="2"/>
</dbReference>
<dbReference type="EnsemblPlants" id="ORUFI11G06440.3">
    <property type="protein sequence ID" value="ORUFI11G06440.3"/>
    <property type="gene ID" value="ORUFI11G06440"/>
</dbReference>
<dbReference type="InterPro" id="IPR003609">
    <property type="entry name" value="Pan_app"/>
</dbReference>
<feature type="transmembrane region" description="Helical" evidence="18">
    <location>
        <begin position="1459"/>
        <end position="1483"/>
    </location>
</feature>
<evidence type="ECO:0000259" key="19">
    <source>
        <dbReference type="PROSITE" id="PS50011"/>
    </source>
</evidence>
<dbReference type="SUPFAM" id="SSF56112">
    <property type="entry name" value="Protein kinase-like (PK-like)"/>
    <property type="match status" value="3"/>
</dbReference>
<dbReference type="HOGENOM" id="CLU_226280_0_0_1"/>
<dbReference type="GO" id="GO:0004674">
    <property type="term" value="F:protein serine/threonine kinase activity"/>
    <property type="evidence" value="ECO:0007669"/>
    <property type="project" value="UniProtKB-KW"/>
</dbReference>
<feature type="domain" description="Apple" evidence="21">
    <location>
        <begin position="1361"/>
        <end position="1444"/>
    </location>
</feature>
<evidence type="ECO:0000256" key="10">
    <source>
        <dbReference type="ARBA" id="ARBA00022989"/>
    </source>
</evidence>
<dbReference type="SMART" id="SM00220">
    <property type="entry name" value="S_TKc"/>
    <property type="match status" value="3"/>
</dbReference>
<feature type="domain" description="Protein kinase" evidence="19">
    <location>
        <begin position="2294"/>
        <end position="2568"/>
    </location>
</feature>
<dbReference type="PROSITE" id="PS50948">
    <property type="entry name" value="PAN"/>
    <property type="match status" value="3"/>
</dbReference>
<dbReference type="SUPFAM" id="SSF51110">
    <property type="entry name" value="alpha-D-mannose-specific plant lectins"/>
    <property type="match status" value="3"/>
</dbReference>
<comment type="subcellular location">
    <subcellularLocation>
        <location evidence="1">Membrane</location>
        <topology evidence="1">Single-pass type I membrane protein</topology>
    </subcellularLocation>
</comment>
<evidence type="ECO:0000256" key="13">
    <source>
        <dbReference type="ARBA" id="ARBA00023170"/>
    </source>
</evidence>
<reference evidence="22" key="2">
    <citation type="submission" date="2015-06" db="UniProtKB">
        <authorList>
            <consortium name="EnsemblPlants"/>
        </authorList>
    </citation>
    <scope>IDENTIFICATION</scope>
</reference>
<evidence type="ECO:0000256" key="15">
    <source>
        <dbReference type="ARBA" id="ARBA00048679"/>
    </source>
</evidence>
<comment type="catalytic activity">
    <reaction evidence="14">
        <text>L-threonyl-[protein] + ATP = O-phospho-L-threonyl-[protein] + ADP + H(+)</text>
        <dbReference type="Rhea" id="RHEA:46608"/>
        <dbReference type="Rhea" id="RHEA-COMP:11060"/>
        <dbReference type="Rhea" id="RHEA-COMP:11605"/>
        <dbReference type="ChEBI" id="CHEBI:15378"/>
        <dbReference type="ChEBI" id="CHEBI:30013"/>
        <dbReference type="ChEBI" id="CHEBI:30616"/>
        <dbReference type="ChEBI" id="CHEBI:61977"/>
        <dbReference type="ChEBI" id="CHEBI:456216"/>
        <dbReference type="EC" id="2.7.11.1"/>
    </reaction>
</comment>
<evidence type="ECO:0000256" key="2">
    <source>
        <dbReference type="ARBA" id="ARBA00012513"/>
    </source>
</evidence>
<evidence type="ECO:0000259" key="20">
    <source>
        <dbReference type="PROSITE" id="PS50927"/>
    </source>
</evidence>
<organism evidence="22 23">
    <name type="scientific">Oryza rufipogon</name>
    <name type="common">Brownbeard rice</name>
    <name type="synonym">Asian wild rice</name>
    <dbReference type="NCBI Taxonomy" id="4529"/>
    <lineage>
        <taxon>Eukaryota</taxon>
        <taxon>Viridiplantae</taxon>
        <taxon>Streptophyta</taxon>
        <taxon>Embryophyta</taxon>
        <taxon>Tracheophyta</taxon>
        <taxon>Spermatophyta</taxon>
        <taxon>Magnoliopsida</taxon>
        <taxon>Liliopsida</taxon>
        <taxon>Poales</taxon>
        <taxon>Poaceae</taxon>
        <taxon>BOP clade</taxon>
        <taxon>Oryzoideae</taxon>
        <taxon>Oryzeae</taxon>
        <taxon>Oryzinae</taxon>
        <taxon>Oryza</taxon>
    </lineage>
</organism>
<dbReference type="eggNOG" id="ENOG502QUMK">
    <property type="taxonomic scope" value="Eukaryota"/>
</dbReference>
<keyword evidence="4" id="KW-0808">Transferase</keyword>
<name>A0A0E0R5M3_ORYRU</name>
<dbReference type="GO" id="GO:0048544">
    <property type="term" value="P:recognition of pollen"/>
    <property type="evidence" value="ECO:0007669"/>
    <property type="project" value="InterPro"/>
</dbReference>
<dbReference type="PROSITE" id="PS50927">
    <property type="entry name" value="BULB_LECTIN"/>
    <property type="match status" value="3"/>
</dbReference>
<dbReference type="PROSITE" id="PS00108">
    <property type="entry name" value="PROTEIN_KINASE_ST"/>
    <property type="match status" value="3"/>
</dbReference>
<feature type="transmembrane region" description="Helical" evidence="18">
    <location>
        <begin position="2237"/>
        <end position="2261"/>
    </location>
</feature>
<proteinExistence type="predicted"/>
<keyword evidence="6" id="KW-0732">Signal</keyword>
<keyword evidence="11 18" id="KW-0472">Membrane</keyword>
<evidence type="ECO:0000256" key="12">
    <source>
        <dbReference type="ARBA" id="ARBA00023157"/>
    </source>
</evidence>
<evidence type="ECO:0000256" key="3">
    <source>
        <dbReference type="ARBA" id="ARBA00022527"/>
    </source>
</evidence>
<comment type="catalytic activity">
    <reaction evidence="15">
        <text>L-seryl-[protein] + ATP = O-phospho-L-seryl-[protein] + ADP + H(+)</text>
        <dbReference type="Rhea" id="RHEA:17989"/>
        <dbReference type="Rhea" id="RHEA-COMP:9863"/>
        <dbReference type="Rhea" id="RHEA-COMP:11604"/>
        <dbReference type="ChEBI" id="CHEBI:15378"/>
        <dbReference type="ChEBI" id="CHEBI:29999"/>
        <dbReference type="ChEBI" id="CHEBI:30616"/>
        <dbReference type="ChEBI" id="CHEBI:83421"/>
        <dbReference type="ChEBI" id="CHEBI:456216"/>
        <dbReference type="EC" id="2.7.11.1"/>
    </reaction>
</comment>
<dbReference type="EC" id="2.7.11.1" evidence="2"/>
<keyword evidence="7 16" id="KW-0547">Nucleotide-binding</keyword>
<dbReference type="FunFam" id="1.10.510.10:FF:000227">
    <property type="entry name" value="Serine/threonine-protein kinase"/>
    <property type="match status" value="2"/>
</dbReference>
<keyword evidence="8" id="KW-0418">Kinase</keyword>
<keyword evidence="10 18" id="KW-1133">Transmembrane helix</keyword>
<dbReference type="FunFam" id="3.30.200.20:FF:000250">
    <property type="entry name" value="Serine/threonine-protein kinase"/>
    <property type="match status" value="1"/>
</dbReference>
<dbReference type="InterPro" id="IPR017441">
    <property type="entry name" value="Protein_kinase_ATP_BS"/>
</dbReference>
<dbReference type="InterPro" id="IPR000719">
    <property type="entry name" value="Prot_kinase_dom"/>
</dbReference>
<keyword evidence="23" id="KW-1185">Reference proteome</keyword>
<feature type="transmembrane region" description="Helical" evidence="18">
    <location>
        <begin position="736"/>
        <end position="760"/>
    </location>
</feature>
<evidence type="ECO:0000256" key="14">
    <source>
        <dbReference type="ARBA" id="ARBA00047899"/>
    </source>
</evidence>
<feature type="domain" description="Bulb-type lectin" evidence="20">
    <location>
        <begin position="1791"/>
        <end position="1935"/>
    </location>
</feature>
<keyword evidence="9 16" id="KW-0067">ATP-binding</keyword>
<reference evidence="23" key="1">
    <citation type="submission" date="2013-06" db="EMBL/GenBank/DDBJ databases">
        <authorList>
            <person name="Zhao Q."/>
        </authorList>
    </citation>
    <scope>NUCLEOTIDE SEQUENCE</scope>
    <source>
        <strain evidence="23">cv. W1943</strain>
    </source>
</reference>
<evidence type="ECO:0000259" key="21">
    <source>
        <dbReference type="PROSITE" id="PS50948"/>
    </source>
</evidence>
<keyword evidence="12" id="KW-1015">Disulfide bond</keyword>
<dbReference type="InterPro" id="IPR008271">
    <property type="entry name" value="Ser/Thr_kinase_AS"/>
</dbReference>